<evidence type="ECO:0000259" key="7">
    <source>
        <dbReference type="Pfam" id="PF00251"/>
    </source>
</evidence>
<proteinExistence type="inferred from homology"/>
<evidence type="ECO:0000256" key="2">
    <source>
        <dbReference type="ARBA" id="ARBA00022801"/>
    </source>
</evidence>
<dbReference type="GO" id="GO:0004553">
    <property type="term" value="F:hydrolase activity, hydrolyzing O-glycosyl compounds"/>
    <property type="evidence" value="ECO:0007669"/>
    <property type="project" value="InterPro"/>
</dbReference>
<gene>
    <name evidence="10" type="primary">LOC109725752</name>
</gene>
<keyword evidence="3" id="KW-0325">Glycoprotein</keyword>
<dbReference type="InterPro" id="IPR001362">
    <property type="entry name" value="Glyco_hydro_32"/>
</dbReference>
<dbReference type="SUPFAM" id="SSF49899">
    <property type="entry name" value="Concanavalin A-like lectins/glucanases"/>
    <property type="match status" value="1"/>
</dbReference>
<dbReference type="SUPFAM" id="SSF75005">
    <property type="entry name" value="Arabinanase/levansucrase/invertase"/>
    <property type="match status" value="1"/>
</dbReference>
<evidence type="ECO:0000256" key="1">
    <source>
        <dbReference type="ARBA" id="ARBA00009902"/>
    </source>
</evidence>
<evidence type="ECO:0000256" key="3">
    <source>
        <dbReference type="ARBA" id="ARBA00023180"/>
    </source>
</evidence>
<dbReference type="GeneID" id="109725752"/>
<dbReference type="Proteomes" id="UP000515123">
    <property type="component" value="Linkage group 20"/>
</dbReference>
<evidence type="ECO:0000313" key="10">
    <source>
        <dbReference type="RefSeq" id="XP_020110677.1"/>
    </source>
</evidence>
<keyword evidence="4 5" id="KW-0326">Glycosidase</keyword>
<evidence type="ECO:0000256" key="5">
    <source>
        <dbReference type="RuleBase" id="RU362110"/>
    </source>
</evidence>
<keyword evidence="2 5" id="KW-0378">Hydrolase</keyword>
<dbReference type="RefSeq" id="XP_020110677.1">
    <property type="nucleotide sequence ID" value="XM_020255088.1"/>
</dbReference>
<dbReference type="InterPro" id="IPR013148">
    <property type="entry name" value="Glyco_hydro_32_N"/>
</dbReference>
<dbReference type="InterPro" id="IPR050551">
    <property type="entry name" value="Fructan_Metab_Enzymes"/>
</dbReference>
<dbReference type="OrthoDB" id="202537at2759"/>
<evidence type="ECO:0000256" key="6">
    <source>
        <dbReference type="SAM" id="Phobius"/>
    </source>
</evidence>
<feature type="domain" description="Glycosyl hydrolase family 32 C-terminal" evidence="8">
    <location>
        <begin position="374"/>
        <end position="570"/>
    </location>
</feature>
<dbReference type="SMART" id="SM00640">
    <property type="entry name" value="Glyco_32"/>
    <property type="match status" value="1"/>
</dbReference>
<dbReference type="InterPro" id="IPR018053">
    <property type="entry name" value="Glyco_hydro_32_AS"/>
</dbReference>
<dbReference type="InterPro" id="IPR023296">
    <property type="entry name" value="Glyco_hydro_beta-prop_sf"/>
</dbReference>
<dbReference type="PROSITE" id="PS00609">
    <property type="entry name" value="GLYCOSYL_HYDROL_F32"/>
    <property type="match status" value="1"/>
</dbReference>
<feature type="transmembrane region" description="Helical" evidence="6">
    <location>
        <begin position="12"/>
        <end position="29"/>
    </location>
</feature>
<accession>A0A6P5GS81</accession>
<keyword evidence="6" id="KW-0812">Transmembrane</keyword>
<reference evidence="9" key="1">
    <citation type="journal article" date="2015" name="Nat. Genet.">
        <title>The pineapple genome and the evolution of CAM photosynthesis.</title>
        <authorList>
            <person name="Ming R."/>
            <person name="VanBuren R."/>
            <person name="Wai C.M."/>
            <person name="Tang H."/>
            <person name="Schatz M.C."/>
            <person name="Bowers J.E."/>
            <person name="Lyons E."/>
            <person name="Wang M.L."/>
            <person name="Chen J."/>
            <person name="Biggers E."/>
            <person name="Zhang J."/>
            <person name="Huang L."/>
            <person name="Zhang L."/>
            <person name="Miao W."/>
            <person name="Zhang J."/>
            <person name="Ye Z."/>
            <person name="Miao C."/>
            <person name="Lin Z."/>
            <person name="Wang H."/>
            <person name="Zhou H."/>
            <person name="Yim W.C."/>
            <person name="Priest H.D."/>
            <person name="Zheng C."/>
            <person name="Woodhouse M."/>
            <person name="Edger P.P."/>
            <person name="Guyot R."/>
            <person name="Guo H.B."/>
            <person name="Guo H."/>
            <person name="Zheng G."/>
            <person name="Singh R."/>
            <person name="Sharma A."/>
            <person name="Min X."/>
            <person name="Zheng Y."/>
            <person name="Lee H."/>
            <person name="Gurtowski J."/>
            <person name="Sedlazeck F.J."/>
            <person name="Harkess A."/>
            <person name="McKain M.R."/>
            <person name="Liao Z."/>
            <person name="Fang J."/>
            <person name="Liu J."/>
            <person name="Zhang X."/>
            <person name="Zhang Q."/>
            <person name="Hu W."/>
            <person name="Qin Y."/>
            <person name="Wang K."/>
            <person name="Chen L.Y."/>
            <person name="Shirley N."/>
            <person name="Lin Y.R."/>
            <person name="Liu L.Y."/>
            <person name="Hernandez A.G."/>
            <person name="Wright C.L."/>
            <person name="Bulone V."/>
            <person name="Tuskan G.A."/>
            <person name="Heath K."/>
            <person name="Zee F."/>
            <person name="Moore P.H."/>
            <person name="Sunkar R."/>
            <person name="Leebens-Mack J.H."/>
            <person name="Mockler T."/>
            <person name="Bennetzen J.L."/>
            <person name="Freeling M."/>
            <person name="Sankoff D."/>
            <person name="Paterson A.H."/>
            <person name="Zhu X."/>
            <person name="Yang X."/>
            <person name="Smith J.A."/>
            <person name="Cushman J.C."/>
            <person name="Paull R.E."/>
            <person name="Yu Q."/>
        </authorList>
    </citation>
    <scope>NUCLEOTIDE SEQUENCE [LARGE SCALE GENOMIC DNA]</scope>
    <source>
        <strain evidence="9">cv. F153</strain>
    </source>
</reference>
<evidence type="ECO:0000259" key="8">
    <source>
        <dbReference type="Pfam" id="PF08244"/>
    </source>
</evidence>
<organism evidence="9 10">
    <name type="scientific">Ananas comosus</name>
    <name type="common">Pineapple</name>
    <name type="synonym">Ananas ananas</name>
    <dbReference type="NCBI Taxonomy" id="4615"/>
    <lineage>
        <taxon>Eukaryota</taxon>
        <taxon>Viridiplantae</taxon>
        <taxon>Streptophyta</taxon>
        <taxon>Embryophyta</taxon>
        <taxon>Tracheophyta</taxon>
        <taxon>Spermatophyta</taxon>
        <taxon>Magnoliopsida</taxon>
        <taxon>Liliopsida</taxon>
        <taxon>Poales</taxon>
        <taxon>Bromeliaceae</taxon>
        <taxon>Bromelioideae</taxon>
        <taxon>Ananas</taxon>
    </lineage>
</organism>
<dbReference type="GO" id="GO:0005975">
    <property type="term" value="P:carbohydrate metabolic process"/>
    <property type="evidence" value="ECO:0007669"/>
    <property type="project" value="InterPro"/>
</dbReference>
<keyword evidence="6" id="KW-0472">Membrane</keyword>
<dbReference type="InterPro" id="IPR013320">
    <property type="entry name" value="ConA-like_dom_sf"/>
</dbReference>
<dbReference type="FunFam" id="2.115.10.20:FF:000001">
    <property type="entry name" value="Beta-fructofuranosidase, insoluble isoenzyme CWINV1"/>
    <property type="match status" value="1"/>
</dbReference>
<reference evidence="10" key="2">
    <citation type="submission" date="2025-08" db="UniProtKB">
        <authorList>
            <consortium name="RefSeq"/>
        </authorList>
    </citation>
    <scope>IDENTIFICATION</scope>
    <source>
        <tissue evidence="10">Leaf</tissue>
    </source>
</reference>
<comment type="similarity">
    <text evidence="1 5">Belongs to the glycosyl hydrolase 32 family.</text>
</comment>
<protein>
    <submittedName>
        <fullName evidence="10">Beta-fructofuranosidase, insoluble isoenzyme 4-like</fullName>
    </submittedName>
</protein>
<dbReference type="InterPro" id="IPR013189">
    <property type="entry name" value="Glyco_hydro_32_C"/>
</dbReference>
<dbReference type="PANTHER" id="PTHR31953">
    <property type="entry name" value="BETA-FRUCTOFURANOSIDASE, INSOLUBLE ISOENZYME CWINV1-RELATED"/>
    <property type="match status" value="1"/>
</dbReference>
<keyword evidence="9" id="KW-1185">Reference proteome</keyword>
<evidence type="ECO:0000313" key="9">
    <source>
        <dbReference type="Proteomes" id="UP000515123"/>
    </source>
</evidence>
<dbReference type="Pfam" id="PF08244">
    <property type="entry name" value="Glyco_hydro_32C"/>
    <property type="match status" value="1"/>
</dbReference>
<dbReference type="CDD" id="cd18624">
    <property type="entry name" value="GH32_Fruct1-like"/>
    <property type="match status" value="1"/>
</dbReference>
<dbReference type="FunFam" id="2.60.120.560:FF:000002">
    <property type="entry name" value="Beta-fructofuranosidase, insoluble isoenzyme CWINV1"/>
    <property type="match status" value="1"/>
</dbReference>
<feature type="domain" description="Glycosyl hydrolase family 32 N-terminal" evidence="7">
    <location>
        <begin position="62"/>
        <end position="371"/>
    </location>
</feature>
<sequence length="584" mass="65937">MAPLDLPSSRCAAVVVSFVFLFLYFSLFFENGEVEANQRVFLYPQSPKVNSIVSKQYRTAYHFQPPKNWINDPNGPMYYKGIYHLFYQYNPNGSLWGDIIWGHSVSTDLINWIRLEPALDRTTPSDNNGCWSGSATILAPDSPVILYTGSDSSNRQVQNIAFPVNLTDPYLTKWTKPAYNPLIEPVGDLNSSEFRDPTTGWVGKDNLWRIAIGAELQGKGAAILYKSKDFVHWVRAKDPLHSSSASGMWECPDFYPAVAEGDGSETKYVLKMSLTETGMDYYMLGKYEEDRDAFVPDNVVDDYRLWARIDFGKFYASKSFFDPQKHRRVLYGWSSESDSASDDVAKGWAGIHTIPRTIWLDNSGKQLLQWPIEEVESLRKDEVHLQDIDLNTGAVFEVKELKEASQADVEAEFELYNLERAEPLDPNWLLDPQKLCEEQSASAPGGVGPFGLLLLASDDLVEHTAVYFKVYRSQNSYMVLMCSDQRRSSSRPGLYKPAYGGFLDVDLQKERKISLRTLIDHSVIESFGGGGRGCITARVYPEALCTGSTYLHAFNNGSTTVKISTLKAWKMRRAKINENISIRS</sequence>
<name>A0A6P5GS81_ANACO</name>
<keyword evidence="6" id="KW-1133">Transmembrane helix</keyword>
<dbReference type="Gene3D" id="2.115.10.20">
    <property type="entry name" value="Glycosyl hydrolase domain, family 43"/>
    <property type="match status" value="1"/>
</dbReference>
<evidence type="ECO:0000256" key="4">
    <source>
        <dbReference type="ARBA" id="ARBA00023295"/>
    </source>
</evidence>
<dbReference type="Gene3D" id="2.60.120.560">
    <property type="entry name" value="Exo-inulinase, domain 1"/>
    <property type="match status" value="1"/>
</dbReference>
<dbReference type="Pfam" id="PF00251">
    <property type="entry name" value="Glyco_hydro_32N"/>
    <property type="match status" value="1"/>
</dbReference>
<dbReference type="AlphaFoldDB" id="A0A6P5GS81"/>